<feature type="transmembrane region" description="Helical" evidence="2">
    <location>
        <begin position="520"/>
        <end position="539"/>
    </location>
</feature>
<keyword evidence="2" id="KW-0812">Transmembrane</keyword>
<dbReference type="EMBL" id="AOJH01000006">
    <property type="protein sequence ID" value="EMA70006.1"/>
    <property type="molecule type" value="Genomic_DNA"/>
</dbReference>
<dbReference type="STRING" id="1230456.C468_00685"/>
<accession>M0PIY3</accession>
<dbReference type="Proteomes" id="UP000011546">
    <property type="component" value="Unassembled WGS sequence"/>
</dbReference>
<proteinExistence type="predicted"/>
<keyword evidence="4" id="KW-1185">Reference proteome</keyword>
<gene>
    <name evidence="3" type="ORF">C468_00685</name>
</gene>
<evidence type="ECO:0000256" key="2">
    <source>
        <dbReference type="SAM" id="Phobius"/>
    </source>
</evidence>
<protein>
    <submittedName>
        <fullName evidence="3">Uncharacterized protein</fullName>
    </submittedName>
</protein>
<evidence type="ECO:0000313" key="3">
    <source>
        <dbReference type="EMBL" id="EMA70006.1"/>
    </source>
</evidence>
<organism evidence="3 4">
    <name type="scientific">Halorubrum kocurii JCM 14978</name>
    <dbReference type="NCBI Taxonomy" id="1230456"/>
    <lineage>
        <taxon>Archaea</taxon>
        <taxon>Methanobacteriati</taxon>
        <taxon>Methanobacteriota</taxon>
        <taxon>Stenosarchaea group</taxon>
        <taxon>Halobacteria</taxon>
        <taxon>Halobacteriales</taxon>
        <taxon>Haloferacaceae</taxon>
        <taxon>Halorubrum</taxon>
    </lineage>
</organism>
<feature type="region of interest" description="Disordered" evidence="1">
    <location>
        <begin position="22"/>
        <end position="52"/>
    </location>
</feature>
<sequence length="594" mass="62742">MVAIAVVGVSAGTADAGVQFDAGWTQTDDPQPNATTVRHEDPDSVTRSGNTSALERRLSVAVTDRLAESARRIEAGEYDTAQRLLADGYDERVTRYMEVYRTVVTTDLERVERRETLLIETAALQTRYAERLSEYRRVAAEYESARQSDDRERAQRRARELSNISSDLRRIEQSLTPRYRAIAETTHGSVTTADNVVSATTTETAQRTAKRVRETYTSTEVSAEASANGSFAEPVRITGRLTAEDNDPPSGNVSFRVNGRHVTTTVDRDGTFDMLYRPVTAPEGPARVSVSYAPGDAALYLPSRTEASTAITQSTPAVSIDDASSRGRVGSSVTAGGRVTVENTPVSNTSVTLRIDGRRLAETRTEGDGTYRFDTRLPANVSAGNRTLSVSVGSTGTALTPVTEDSELTVEETPTQLTLSAVRSGGAVDVSGRLVTDTEAGVSGREVDVSLDGDQRATVRTADDGSFQTSVELSNATNASDAVSVQAAFDGSGTNLGSATVDASLTPPGQGISPGDTRPLTLVLVAGLVAVAAGAVVVYRNRRESGSARDSLVDAVQPTALDPGVVAAPVTTDVDGSESDPDSTSGSGRTEEDS</sequence>
<reference evidence="3 4" key="1">
    <citation type="journal article" date="2014" name="PLoS Genet.">
        <title>Phylogenetically driven sequencing of extremely halophilic archaea reveals strategies for static and dynamic osmo-response.</title>
        <authorList>
            <person name="Becker E.A."/>
            <person name="Seitzer P.M."/>
            <person name="Tritt A."/>
            <person name="Larsen D."/>
            <person name="Krusor M."/>
            <person name="Yao A.I."/>
            <person name="Wu D."/>
            <person name="Madern D."/>
            <person name="Eisen J.A."/>
            <person name="Darling A.E."/>
            <person name="Facciotti M.T."/>
        </authorList>
    </citation>
    <scope>NUCLEOTIDE SEQUENCE [LARGE SCALE GENOMIC DNA]</scope>
    <source>
        <strain evidence="3 4">JCM 14978</strain>
    </source>
</reference>
<dbReference type="PATRIC" id="fig|1230456.3.peg.119"/>
<evidence type="ECO:0000256" key="1">
    <source>
        <dbReference type="SAM" id="MobiDB-lite"/>
    </source>
</evidence>
<comment type="caution">
    <text evidence="3">The sequence shown here is derived from an EMBL/GenBank/DDBJ whole genome shotgun (WGS) entry which is preliminary data.</text>
</comment>
<feature type="region of interest" description="Disordered" evidence="1">
    <location>
        <begin position="547"/>
        <end position="594"/>
    </location>
</feature>
<name>M0PIY3_9EURY</name>
<dbReference type="AlphaFoldDB" id="M0PIY3"/>
<feature type="compositionally biased region" description="Polar residues" evidence="1">
    <location>
        <begin position="24"/>
        <end position="36"/>
    </location>
</feature>
<keyword evidence="2" id="KW-1133">Transmembrane helix</keyword>
<evidence type="ECO:0000313" key="4">
    <source>
        <dbReference type="Proteomes" id="UP000011546"/>
    </source>
</evidence>
<keyword evidence="2" id="KW-0472">Membrane</keyword>